<keyword evidence="2" id="KW-1185">Reference proteome</keyword>
<dbReference type="AlphaFoldDB" id="A0A811QRL2"/>
<reference evidence="1" key="1">
    <citation type="submission" date="2020-10" db="EMBL/GenBank/DDBJ databases">
        <authorList>
            <person name="Han B."/>
            <person name="Lu T."/>
            <person name="Zhao Q."/>
            <person name="Huang X."/>
            <person name="Zhao Y."/>
        </authorList>
    </citation>
    <scope>NUCLEOTIDE SEQUENCE</scope>
</reference>
<gene>
    <name evidence="1" type="ORF">NCGR_LOCUS42280</name>
</gene>
<dbReference type="Proteomes" id="UP000604825">
    <property type="component" value="Unassembled WGS sequence"/>
</dbReference>
<dbReference type="OrthoDB" id="74807at2759"/>
<evidence type="ECO:0000313" key="1">
    <source>
        <dbReference type="EMBL" id="CAD6258814.1"/>
    </source>
</evidence>
<evidence type="ECO:0000313" key="2">
    <source>
        <dbReference type="Proteomes" id="UP000604825"/>
    </source>
</evidence>
<protein>
    <submittedName>
        <fullName evidence="1">Uncharacterized protein</fullName>
    </submittedName>
</protein>
<dbReference type="EMBL" id="CAJGYO010000010">
    <property type="protein sequence ID" value="CAD6258814.1"/>
    <property type="molecule type" value="Genomic_DNA"/>
</dbReference>
<sequence>MGRQAHEVAIRGLSPPCGRTCSIAGADAARFAALARLEALESDNAGVEVVDLNDDEYGSTDEEDPVLMQKKQSKIMKRKTRQGKALEKKAASIHGCLTRSYLNTFSLWNYERQIWNPFLLMSQHI</sequence>
<organism evidence="1 2">
    <name type="scientific">Miscanthus lutarioriparius</name>
    <dbReference type="NCBI Taxonomy" id="422564"/>
    <lineage>
        <taxon>Eukaryota</taxon>
        <taxon>Viridiplantae</taxon>
        <taxon>Streptophyta</taxon>
        <taxon>Embryophyta</taxon>
        <taxon>Tracheophyta</taxon>
        <taxon>Spermatophyta</taxon>
        <taxon>Magnoliopsida</taxon>
        <taxon>Liliopsida</taxon>
        <taxon>Poales</taxon>
        <taxon>Poaceae</taxon>
        <taxon>PACMAD clade</taxon>
        <taxon>Panicoideae</taxon>
        <taxon>Andropogonodae</taxon>
        <taxon>Andropogoneae</taxon>
        <taxon>Saccharinae</taxon>
        <taxon>Miscanthus</taxon>
    </lineage>
</organism>
<accession>A0A811QRL2</accession>
<comment type="caution">
    <text evidence="1">The sequence shown here is derived from an EMBL/GenBank/DDBJ whole genome shotgun (WGS) entry which is preliminary data.</text>
</comment>
<name>A0A811QRL2_9POAL</name>
<proteinExistence type="predicted"/>